<dbReference type="Proteomes" id="UP001480595">
    <property type="component" value="Unassembled WGS sequence"/>
</dbReference>
<sequence length="148" mass="16960">MCYGVAALYDACRCLYYQNPVARCAGYGRPSHPPITIETIIVGYFCANHSPTADLTLDEHSWQVYDSLPLTQDEFRLLKLYPASTRQAPILIDLFKSEYGSPEVPRYDAISYRWDDPNDRRSLTANGRRISVTCSLHTALTYMRWILD</sequence>
<dbReference type="PANTHER" id="PTHR24148">
    <property type="entry name" value="ANKYRIN REPEAT DOMAIN-CONTAINING PROTEIN 39 HOMOLOG-RELATED"/>
    <property type="match status" value="1"/>
</dbReference>
<reference evidence="1 2" key="1">
    <citation type="submission" date="2023-01" db="EMBL/GenBank/DDBJ databases">
        <title>Analysis of 21 Apiospora genomes using comparative genomics revels a genus with tremendous synthesis potential of carbohydrate active enzymes and secondary metabolites.</title>
        <authorList>
            <person name="Sorensen T."/>
        </authorList>
    </citation>
    <scope>NUCLEOTIDE SEQUENCE [LARGE SCALE GENOMIC DNA]</scope>
    <source>
        <strain evidence="1 2">CBS 135458</strain>
    </source>
</reference>
<dbReference type="GeneID" id="92098008"/>
<evidence type="ECO:0008006" key="3">
    <source>
        <dbReference type="Google" id="ProtNLM"/>
    </source>
</evidence>
<protein>
    <recommendedName>
        <fullName evidence="3">Heterokaryon incompatibility domain-containing protein</fullName>
    </recommendedName>
</protein>
<accession>A0ABR1TBG7</accession>
<evidence type="ECO:0000313" key="1">
    <source>
        <dbReference type="EMBL" id="KAK8043053.1"/>
    </source>
</evidence>
<proteinExistence type="predicted"/>
<comment type="caution">
    <text evidence="1">The sequence shown here is derived from an EMBL/GenBank/DDBJ whole genome shotgun (WGS) entry which is preliminary data.</text>
</comment>
<dbReference type="InterPro" id="IPR052895">
    <property type="entry name" value="HetReg/Transcr_Mod"/>
</dbReference>
<dbReference type="PANTHER" id="PTHR24148:SF64">
    <property type="entry name" value="HETEROKARYON INCOMPATIBILITY DOMAIN-CONTAINING PROTEIN"/>
    <property type="match status" value="1"/>
</dbReference>
<evidence type="ECO:0000313" key="2">
    <source>
        <dbReference type="Proteomes" id="UP001480595"/>
    </source>
</evidence>
<name>A0ABR1TBG7_9PEZI</name>
<dbReference type="RefSeq" id="XP_066709906.1">
    <property type="nucleotide sequence ID" value="XM_066864945.1"/>
</dbReference>
<dbReference type="EMBL" id="JAQQWL010000013">
    <property type="protein sequence ID" value="KAK8043053.1"/>
    <property type="molecule type" value="Genomic_DNA"/>
</dbReference>
<gene>
    <name evidence="1" type="ORF">PG994_013536</name>
</gene>
<organism evidence="1 2">
    <name type="scientific">Apiospora phragmitis</name>
    <dbReference type="NCBI Taxonomy" id="2905665"/>
    <lineage>
        <taxon>Eukaryota</taxon>
        <taxon>Fungi</taxon>
        <taxon>Dikarya</taxon>
        <taxon>Ascomycota</taxon>
        <taxon>Pezizomycotina</taxon>
        <taxon>Sordariomycetes</taxon>
        <taxon>Xylariomycetidae</taxon>
        <taxon>Amphisphaeriales</taxon>
        <taxon>Apiosporaceae</taxon>
        <taxon>Apiospora</taxon>
    </lineage>
</organism>
<keyword evidence="2" id="KW-1185">Reference proteome</keyword>